<reference evidence="15" key="1">
    <citation type="submission" date="2022-12" db="EMBL/GenBank/DDBJ databases">
        <title>Gycomyces niveus sp.nov., a novel actinomycete isolated from soil in Shouguang.</title>
        <authorList>
            <person name="Yang X."/>
        </authorList>
    </citation>
    <scope>NUCLEOTIDE SEQUENCE</scope>
    <source>
        <strain evidence="15">DSM 44724</strain>
    </source>
</reference>
<proteinExistence type="inferred from homology"/>
<feature type="domain" description="Thiamine phosphate synthase/TenI" evidence="14">
    <location>
        <begin position="10"/>
        <end position="192"/>
    </location>
</feature>
<dbReference type="Gene3D" id="3.20.20.70">
    <property type="entry name" value="Aldolase class I"/>
    <property type="match status" value="1"/>
</dbReference>
<dbReference type="InterPro" id="IPR034291">
    <property type="entry name" value="TMP_synthase"/>
</dbReference>
<comment type="catalytic activity">
    <reaction evidence="8 10 11">
        <text>2-(2-carboxy-4-methylthiazol-5-yl)ethyl phosphate + 4-amino-2-methyl-5-(diphosphooxymethyl)pyrimidine + 2 H(+) = thiamine phosphate + CO2 + diphosphate</text>
        <dbReference type="Rhea" id="RHEA:47848"/>
        <dbReference type="ChEBI" id="CHEBI:15378"/>
        <dbReference type="ChEBI" id="CHEBI:16526"/>
        <dbReference type="ChEBI" id="CHEBI:33019"/>
        <dbReference type="ChEBI" id="CHEBI:37575"/>
        <dbReference type="ChEBI" id="CHEBI:57841"/>
        <dbReference type="ChEBI" id="CHEBI:62890"/>
        <dbReference type="EC" id="2.5.1.3"/>
    </reaction>
</comment>
<reference evidence="16 18" key="2">
    <citation type="submission" date="2023-07" db="EMBL/GenBank/DDBJ databases">
        <title>Sequencing the genomes of 1000 actinobacteria strains.</title>
        <authorList>
            <person name="Klenk H.-P."/>
        </authorList>
    </citation>
    <scope>NUCLEOTIDE SEQUENCE [LARGE SCALE GENOMIC DNA]</scope>
    <source>
        <strain evidence="16 18">DSM 44724</strain>
    </source>
</reference>
<evidence type="ECO:0000259" key="14">
    <source>
        <dbReference type="Pfam" id="PF02581"/>
    </source>
</evidence>
<feature type="binding site" evidence="10">
    <location>
        <position position="74"/>
    </location>
    <ligand>
        <name>Mg(2+)</name>
        <dbReference type="ChEBI" id="CHEBI:18420"/>
    </ligand>
</feature>
<keyword evidence="3 10" id="KW-0808">Transferase</keyword>
<evidence type="ECO:0000313" key="16">
    <source>
        <dbReference type="EMBL" id="MDR7337726.1"/>
    </source>
</evidence>
<dbReference type="PANTHER" id="PTHR20857">
    <property type="entry name" value="THIAMINE-PHOSPHATE PYROPHOSPHORYLASE"/>
    <property type="match status" value="1"/>
</dbReference>
<comment type="caution">
    <text evidence="15">The sequence shown here is derived from an EMBL/GenBank/DDBJ whole genome shotgun (WGS) entry which is preliminary data.</text>
</comment>
<evidence type="ECO:0000256" key="12">
    <source>
        <dbReference type="RuleBase" id="RU004253"/>
    </source>
</evidence>
<evidence type="ECO:0000256" key="1">
    <source>
        <dbReference type="ARBA" id="ARBA00003814"/>
    </source>
</evidence>
<keyword evidence="6 10" id="KW-0784">Thiamine biosynthesis</keyword>
<dbReference type="Proteomes" id="UP001145799">
    <property type="component" value="Unassembled WGS sequence"/>
</dbReference>
<name>A0A9X3PH66_9ACTN</name>
<comment type="function">
    <text evidence="1 10">Condenses 4-methyl-5-(beta-hydroxyethyl)thiazole monophosphate (THZ-P) and 2-methyl-4-amino-5-hydroxymethyl pyrimidine pyrophosphate (HMP-PP) to form thiamine monophosphate (TMP).</text>
</comment>
<feature type="binding site" evidence="10">
    <location>
        <position position="169"/>
    </location>
    <ligand>
        <name>2-[(2R,5Z)-2-carboxy-4-methylthiazol-5(2H)-ylidene]ethyl phosphate</name>
        <dbReference type="ChEBI" id="CHEBI:62899"/>
    </ligand>
</feature>
<dbReference type="Pfam" id="PF02581">
    <property type="entry name" value="TMP-TENI"/>
    <property type="match status" value="1"/>
</dbReference>
<dbReference type="NCBIfam" id="TIGR00693">
    <property type="entry name" value="thiE"/>
    <property type="match status" value="1"/>
</dbReference>
<dbReference type="InterPro" id="IPR022998">
    <property type="entry name" value="ThiamineP_synth_TenI"/>
</dbReference>
<evidence type="ECO:0000256" key="7">
    <source>
        <dbReference type="ARBA" id="ARBA00047334"/>
    </source>
</evidence>
<comment type="pathway">
    <text evidence="2 10 12">Cofactor biosynthesis; thiamine diphosphate biosynthesis; thiamine phosphate from 4-amino-2-methyl-5-diphosphomethylpyrimidine and 4-methyl-5-(2-phosphoethyl)-thiazole: step 1/1.</text>
</comment>
<evidence type="ECO:0000256" key="3">
    <source>
        <dbReference type="ARBA" id="ARBA00022679"/>
    </source>
</evidence>
<dbReference type="GO" id="GO:0009228">
    <property type="term" value="P:thiamine biosynthetic process"/>
    <property type="evidence" value="ECO:0007669"/>
    <property type="project" value="UniProtKB-KW"/>
</dbReference>
<evidence type="ECO:0000256" key="4">
    <source>
        <dbReference type="ARBA" id="ARBA00022723"/>
    </source>
</evidence>
<feature type="binding site" evidence="10">
    <location>
        <position position="93"/>
    </location>
    <ligand>
        <name>Mg(2+)</name>
        <dbReference type="ChEBI" id="CHEBI:18420"/>
    </ligand>
</feature>
<dbReference type="GO" id="GO:0000287">
    <property type="term" value="F:magnesium ion binding"/>
    <property type="evidence" value="ECO:0007669"/>
    <property type="project" value="UniProtKB-UniRule"/>
</dbReference>
<feature type="region of interest" description="Disordered" evidence="13">
    <location>
        <begin position="214"/>
        <end position="252"/>
    </location>
</feature>
<evidence type="ECO:0000313" key="15">
    <source>
        <dbReference type="EMBL" id="MDA1384822.1"/>
    </source>
</evidence>
<evidence type="ECO:0000256" key="13">
    <source>
        <dbReference type="SAM" id="MobiDB-lite"/>
    </source>
</evidence>
<evidence type="ECO:0000256" key="5">
    <source>
        <dbReference type="ARBA" id="ARBA00022842"/>
    </source>
</evidence>
<evidence type="ECO:0000256" key="8">
    <source>
        <dbReference type="ARBA" id="ARBA00047851"/>
    </source>
</evidence>
<feature type="binding site" evidence="10">
    <location>
        <begin position="138"/>
        <end position="140"/>
    </location>
    <ligand>
        <name>2-[(2R,5Z)-2-carboxy-4-methylthiazol-5(2H)-ylidene]ethyl phosphate</name>
        <dbReference type="ChEBI" id="CHEBI:62899"/>
    </ligand>
</feature>
<feature type="binding site" evidence="10">
    <location>
        <position position="112"/>
    </location>
    <ligand>
        <name>4-amino-2-methyl-5-(diphosphooxymethyl)pyrimidine</name>
        <dbReference type="ChEBI" id="CHEBI:57841"/>
    </ligand>
</feature>
<dbReference type="GO" id="GO:0009229">
    <property type="term" value="P:thiamine diphosphate biosynthetic process"/>
    <property type="evidence" value="ECO:0007669"/>
    <property type="project" value="UniProtKB-UniRule"/>
</dbReference>
<evidence type="ECO:0000313" key="18">
    <source>
        <dbReference type="Proteomes" id="UP001183604"/>
    </source>
</evidence>
<dbReference type="FunFam" id="3.20.20.70:FF:000096">
    <property type="entry name" value="Thiamine-phosphate synthase"/>
    <property type="match status" value="1"/>
</dbReference>
<comment type="catalytic activity">
    <reaction evidence="7 10 11">
        <text>4-methyl-5-(2-phosphooxyethyl)-thiazole + 4-amino-2-methyl-5-(diphosphooxymethyl)pyrimidine + H(+) = thiamine phosphate + diphosphate</text>
        <dbReference type="Rhea" id="RHEA:22328"/>
        <dbReference type="ChEBI" id="CHEBI:15378"/>
        <dbReference type="ChEBI" id="CHEBI:33019"/>
        <dbReference type="ChEBI" id="CHEBI:37575"/>
        <dbReference type="ChEBI" id="CHEBI:57841"/>
        <dbReference type="ChEBI" id="CHEBI:58296"/>
        <dbReference type="EC" id="2.5.1.3"/>
    </reaction>
</comment>
<dbReference type="AlphaFoldDB" id="A0A9X3PH66"/>
<dbReference type="EMBL" id="JAPZVQ010000003">
    <property type="protein sequence ID" value="MDA1384822.1"/>
    <property type="molecule type" value="Genomic_DNA"/>
</dbReference>
<evidence type="ECO:0000256" key="6">
    <source>
        <dbReference type="ARBA" id="ARBA00022977"/>
    </source>
</evidence>
<organism evidence="15 17">
    <name type="scientific">Glycomyces lechevalierae</name>
    <dbReference type="NCBI Taxonomy" id="256034"/>
    <lineage>
        <taxon>Bacteria</taxon>
        <taxon>Bacillati</taxon>
        <taxon>Actinomycetota</taxon>
        <taxon>Actinomycetes</taxon>
        <taxon>Glycomycetales</taxon>
        <taxon>Glycomycetaceae</taxon>
        <taxon>Glycomyces</taxon>
    </lineage>
</organism>
<dbReference type="PANTHER" id="PTHR20857:SF15">
    <property type="entry name" value="THIAMINE-PHOSPHATE SYNTHASE"/>
    <property type="match status" value="1"/>
</dbReference>
<keyword evidence="4 10" id="KW-0479">Metal-binding</keyword>
<dbReference type="CDD" id="cd00564">
    <property type="entry name" value="TMP_TenI"/>
    <property type="match status" value="1"/>
</dbReference>
<evidence type="ECO:0000256" key="2">
    <source>
        <dbReference type="ARBA" id="ARBA00005165"/>
    </source>
</evidence>
<keyword evidence="5 10" id="KW-0460">Magnesium</keyword>
<dbReference type="SUPFAM" id="SSF51391">
    <property type="entry name" value="Thiamin phosphate synthase"/>
    <property type="match status" value="1"/>
</dbReference>
<sequence>MRATRLPRLHVITDTRGLETQPDPLAVIESALIAGARLVQVRPEDHYTDREAFDLATAIAALCDQYGAACLVNDRVHLALAVGADGVHLGADDLPIDAAQRILPAASVIGGTARDPESARAARRAGATYLGVGPVWGTTTKAGLPQPIGLEGLAAVCEAVDLPVIAIGGITAERAALCREAGAHGVAVVGAISTAADPREATAELLEAVGESPNPVAGIGRGGRRIGGDAGRRSGTAVGRGSGERARSREGAVATGVVELIAPQTAADRSIASSDQAGTSAAPPDVHLLRGTGEA</sequence>
<dbReference type="Proteomes" id="UP001183604">
    <property type="component" value="Unassembled WGS sequence"/>
</dbReference>
<dbReference type="EMBL" id="JAVDYD010000001">
    <property type="protein sequence ID" value="MDR7337726.1"/>
    <property type="molecule type" value="Genomic_DNA"/>
</dbReference>
<dbReference type="EC" id="2.5.1.3" evidence="10"/>
<evidence type="ECO:0000256" key="10">
    <source>
        <dbReference type="HAMAP-Rule" id="MF_00097"/>
    </source>
</evidence>
<comment type="similarity">
    <text evidence="10 11">Belongs to the thiamine-phosphate synthase family.</text>
</comment>
<keyword evidence="18" id="KW-1185">Reference proteome</keyword>
<comment type="catalytic activity">
    <reaction evidence="9 10 11">
        <text>2-[(2R,5Z)-2-carboxy-4-methylthiazol-5(2H)-ylidene]ethyl phosphate + 4-amino-2-methyl-5-(diphosphooxymethyl)pyrimidine + 2 H(+) = thiamine phosphate + CO2 + diphosphate</text>
        <dbReference type="Rhea" id="RHEA:47844"/>
        <dbReference type="ChEBI" id="CHEBI:15378"/>
        <dbReference type="ChEBI" id="CHEBI:16526"/>
        <dbReference type="ChEBI" id="CHEBI:33019"/>
        <dbReference type="ChEBI" id="CHEBI:37575"/>
        <dbReference type="ChEBI" id="CHEBI:57841"/>
        <dbReference type="ChEBI" id="CHEBI:62899"/>
        <dbReference type="EC" id="2.5.1.3"/>
    </reaction>
</comment>
<protein>
    <recommendedName>
        <fullName evidence="10">Thiamine-phosphate synthase</fullName>
        <shortName evidence="10">TP synthase</shortName>
        <shortName evidence="10">TPS</shortName>
        <ecNumber evidence="10">2.5.1.3</ecNumber>
    </recommendedName>
    <alternativeName>
        <fullName evidence="10">Thiamine-phosphate pyrophosphorylase</fullName>
        <shortName evidence="10">TMP pyrophosphorylase</shortName>
        <shortName evidence="10">TMP-PPase</shortName>
    </alternativeName>
</protein>
<evidence type="ECO:0000313" key="17">
    <source>
        <dbReference type="Proteomes" id="UP001145799"/>
    </source>
</evidence>
<evidence type="ECO:0000256" key="11">
    <source>
        <dbReference type="RuleBase" id="RU003826"/>
    </source>
</evidence>
<dbReference type="GO" id="GO:0004789">
    <property type="term" value="F:thiamine-phosphate diphosphorylase activity"/>
    <property type="evidence" value="ECO:0007669"/>
    <property type="project" value="UniProtKB-UniRule"/>
</dbReference>
<feature type="region of interest" description="Disordered" evidence="13">
    <location>
        <begin position="267"/>
        <end position="295"/>
    </location>
</feature>
<gene>
    <name evidence="10 15" type="primary">thiE</name>
    <name evidence="16" type="ORF">J2S69_001445</name>
    <name evidence="15" type="ORF">O2L01_07490</name>
</gene>
<dbReference type="HAMAP" id="MF_00097">
    <property type="entry name" value="TMP_synthase"/>
    <property type="match status" value="1"/>
</dbReference>
<feature type="binding site" evidence="10">
    <location>
        <position position="141"/>
    </location>
    <ligand>
        <name>4-amino-2-methyl-5-(diphosphooxymethyl)pyrimidine</name>
        <dbReference type="ChEBI" id="CHEBI:57841"/>
    </ligand>
</feature>
<feature type="binding site" evidence="10">
    <location>
        <position position="73"/>
    </location>
    <ligand>
        <name>4-amino-2-methyl-5-(diphosphooxymethyl)pyrimidine</name>
        <dbReference type="ChEBI" id="CHEBI:57841"/>
    </ligand>
</feature>
<accession>A0A9X3PH66</accession>
<dbReference type="InterPro" id="IPR036206">
    <property type="entry name" value="ThiamineP_synth_sf"/>
</dbReference>
<dbReference type="GO" id="GO:0005737">
    <property type="term" value="C:cytoplasm"/>
    <property type="evidence" value="ECO:0007669"/>
    <property type="project" value="TreeGrafter"/>
</dbReference>
<feature type="binding site" evidence="10">
    <location>
        <begin position="40"/>
        <end position="44"/>
    </location>
    <ligand>
        <name>4-amino-2-methyl-5-(diphosphooxymethyl)pyrimidine</name>
        <dbReference type="ChEBI" id="CHEBI:57841"/>
    </ligand>
</feature>
<evidence type="ECO:0000256" key="9">
    <source>
        <dbReference type="ARBA" id="ARBA00047883"/>
    </source>
</evidence>
<comment type="cofactor">
    <cofactor evidence="10">
        <name>Mg(2+)</name>
        <dbReference type="ChEBI" id="CHEBI:18420"/>
    </cofactor>
    <text evidence="10">Binds 1 Mg(2+) ion per subunit.</text>
</comment>
<dbReference type="InterPro" id="IPR013785">
    <property type="entry name" value="Aldolase_TIM"/>
</dbReference>
<comment type="caution">
    <text evidence="10">Lacks conserved residue(s) required for the propagation of feature annotation.</text>
</comment>